<reference evidence="2 3" key="1">
    <citation type="submission" date="2016-12" db="EMBL/GenBank/DDBJ databases">
        <authorList>
            <person name="Song W.-J."/>
            <person name="Kurnit D.M."/>
        </authorList>
    </citation>
    <scope>NUCLEOTIDE SEQUENCE [LARGE SCALE GENOMIC DNA]</scope>
    <source>
        <strain evidence="2 3">175</strain>
    </source>
</reference>
<dbReference type="SUPFAM" id="SSF53335">
    <property type="entry name" value="S-adenosyl-L-methionine-dependent methyltransferases"/>
    <property type="match status" value="1"/>
</dbReference>
<dbReference type="STRING" id="1760988.SAMN02949497_1471"/>
<dbReference type="OrthoDB" id="9800454at2"/>
<organism evidence="2 3">
    <name type="scientific">Methylomagnum ishizawai</name>
    <dbReference type="NCBI Taxonomy" id="1760988"/>
    <lineage>
        <taxon>Bacteria</taxon>
        <taxon>Pseudomonadati</taxon>
        <taxon>Pseudomonadota</taxon>
        <taxon>Gammaproteobacteria</taxon>
        <taxon>Methylococcales</taxon>
        <taxon>Methylococcaceae</taxon>
        <taxon>Methylomagnum</taxon>
    </lineage>
</organism>
<dbReference type="Proteomes" id="UP000192923">
    <property type="component" value="Unassembled WGS sequence"/>
</dbReference>
<dbReference type="AlphaFoldDB" id="A0A1Y6D187"/>
<protein>
    <submittedName>
        <fullName evidence="2">Methionine biosynthesis protein MetW</fullName>
    </submittedName>
</protein>
<dbReference type="RefSeq" id="WP_085211299.1">
    <property type="nucleotide sequence ID" value="NZ_FXAM01000001.1"/>
</dbReference>
<accession>A0A1Y6D187</accession>
<proteinExistence type="predicted"/>
<name>A0A1Y6D187_9GAMM</name>
<evidence type="ECO:0000259" key="1">
    <source>
        <dbReference type="Pfam" id="PF13649"/>
    </source>
</evidence>
<dbReference type="Pfam" id="PF13649">
    <property type="entry name" value="Methyltransf_25"/>
    <property type="match status" value="1"/>
</dbReference>
<gene>
    <name evidence="2" type="ORF">SAMN02949497_1471</name>
</gene>
<dbReference type="InterPro" id="IPR029063">
    <property type="entry name" value="SAM-dependent_MTases_sf"/>
</dbReference>
<dbReference type="InterPro" id="IPR041698">
    <property type="entry name" value="Methyltransf_25"/>
</dbReference>
<feature type="domain" description="Methyltransferase" evidence="1">
    <location>
        <begin position="40"/>
        <end position="118"/>
    </location>
</feature>
<dbReference type="CDD" id="cd02440">
    <property type="entry name" value="AdoMet_MTases"/>
    <property type="match status" value="1"/>
</dbReference>
<evidence type="ECO:0000313" key="2">
    <source>
        <dbReference type="EMBL" id="SMF94164.1"/>
    </source>
</evidence>
<evidence type="ECO:0000313" key="3">
    <source>
        <dbReference type="Proteomes" id="UP000192923"/>
    </source>
</evidence>
<dbReference type="Gene3D" id="3.40.50.150">
    <property type="entry name" value="Vaccinia Virus protein VP39"/>
    <property type="match status" value="1"/>
</dbReference>
<sequence length="205" mass="23288">MPLFYSNSHFYHTLMGITYRHHRNERFRAVARWIPEGADVLDVCCGDGALSRYLPEATRYRGLDRSPAFLRSARRRGRPVEYFDVGDGPLPKSQVVVCQVSLYQFHPRVDEMLARLYAAAQQRLIVSESVWSLTRSKLPGVAPVIAWAMRTEGMADGYFRFTPEALDRLFEAYRPALRHSGAICGGMDRLFVLDKAGARPVAAEY</sequence>
<keyword evidence="3" id="KW-1185">Reference proteome</keyword>
<dbReference type="EMBL" id="FXAM01000001">
    <property type="protein sequence ID" value="SMF94164.1"/>
    <property type="molecule type" value="Genomic_DNA"/>
</dbReference>